<keyword evidence="1" id="KW-0812">Transmembrane</keyword>
<keyword evidence="3" id="KW-1185">Reference proteome</keyword>
<feature type="transmembrane region" description="Helical" evidence="1">
    <location>
        <begin position="6"/>
        <end position="23"/>
    </location>
</feature>
<evidence type="ECO:0000256" key="1">
    <source>
        <dbReference type="SAM" id="Phobius"/>
    </source>
</evidence>
<organism evidence="2 3">
    <name type="scientific">Shewanella putrefaciens</name>
    <name type="common">Pseudomonas putrefaciens</name>
    <dbReference type="NCBI Taxonomy" id="24"/>
    <lineage>
        <taxon>Bacteria</taxon>
        <taxon>Pseudomonadati</taxon>
        <taxon>Pseudomonadota</taxon>
        <taxon>Gammaproteobacteria</taxon>
        <taxon>Alteromonadales</taxon>
        <taxon>Shewanellaceae</taxon>
        <taxon>Shewanella</taxon>
    </lineage>
</organism>
<keyword evidence="1" id="KW-1133">Transmembrane helix</keyword>
<proteinExistence type="predicted"/>
<keyword evidence="1" id="KW-0472">Membrane</keyword>
<protein>
    <submittedName>
        <fullName evidence="2">Uncharacterized protein</fullName>
    </submittedName>
</protein>
<dbReference type="Proteomes" id="UP000827084">
    <property type="component" value="Chromosome"/>
</dbReference>
<feature type="transmembrane region" description="Helical" evidence="1">
    <location>
        <begin position="44"/>
        <end position="65"/>
    </location>
</feature>
<dbReference type="RefSeq" id="WP_025008338.1">
    <property type="nucleotide sequence ID" value="NZ_BMPK01000011.1"/>
</dbReference>
<gene>
    <name evidence="2" type="ORF">K3G22_00635</name>
</gene>
<evidence type="ECO:0000313" key="3">
    <source>
        <dbReference type="Proteomes" id="UP000827084"/>
    </source>
</evidence>
<reference evidence="2 3" key="1">
    <citation type="submission" date="2021-08" db="EMBL/GenBank/DDBJ databases">
        <title>Shewanella putrefaciens YZ-J, complete genome.</title>
        <authorList>
            <person name="Yi Z."/>
        </authorList>
    </citation>
    <scope>NUCLEOTIDE SEQUENCE [LARGE SCALE GENOMIC DNA]</scope>
    <source>
        <strain evidence="2 3">YZ-J</strain>
    </source>
</reference>
<dbReference type="GeneID" id="67441719"/>
<sequence length="105" mass="12175">MILYMILMLFYVAICIGGFKFYFYLQEKNKAHSYGRLAKGSVSYLYFAIFIFAEIPFAIFFPFWLNTKLKVFESGQMTSVTLLLIGCAILGGALWFGKKYRPNDF</sequence>
<accession>A0ABX8XC20</accession>
<evidence type="ECO:0000313" key="2">
    <source>
        <dbReference type="EMBL" id="QYX72970.1"/>
    </source>
</evidence>
<name>A0ABX8XC20_SHEPU</name>
<dbReference type="EMBL" id="CP080635">
    <property type="protein sequence ID" value="QYX72970.1"/>
    <property type="molecule type" value="Genomic_DNA"/>
</dbReference>
<feature type="transmembrane region" description="Helical" evidence="1">
    <location>
        <begin position="77"/>
        <end position="97"/>
    </location>
</feature>